<sequence length="260" mass="28230">MKWIHSLGIAFSMYSKIPVPKVRWTNEAMQYTFCFFPLVGVAEGALLWGMGMVLYGLRDRNRLPAIFVAIVLTILPLLVTGGIHMDGFLDTTDARRSYQEPEKKLAILKDPHTGAFALIGLGVYLLWSVAVWSVADRAVLPGMACAFVLSRTLSGLSVTLCKGAKKDGLAAAFHKSARERAVCVSTVCYLVGCAGVLCLTSGVLILALLTLTLAAVFGWYLWMADREFGGITGDLAGYFLQVFELAALTVLTAAYWFPAC</sequence>
<proteinExistence type="inferred from homology"/>
<keyword evidence="13 19" id="KW-0472">Membrane</keyword>
<evidence type="ECO:0000256" key="5">
    <source>
        <dbReference type="ARBA" id="ARBA00013200"/>
    </source>
</evidence>
<evidence type="ECO:0000256" key="12">
    <source>
        <dbReference type="ARBA" id="ARBA00022989"/>
    </source>
</evidence>
<dbReference type="RefSeq" id="WP_053769482.1">
    <property type="nucleotide sequence ID" value="NZ_BAABYU010000002.1"/>
</dbReference>
<dbReference type="HAMAP" id="MF_00719">
    <property type="entry name" value="CobS"/>
    <property type="match status" value="1"/>
</dbReference>
<evidence type="ECO:0000256" key="6">
    <source>
        <dbReference type="ARBA" id="ARBA00015850"/>
    </source>
</evidence>
<dbReference type="GO" id="GO:0051073">
    <property type="term" value="F:adenosylcobinamide-GDP ribazoletransferase activity"/>
    <property type="evidence" value="ECO:0007669"/>
    <property type="project" value="UniProtKB-UniRule"/>
</dbReference>
<keyword evidence="10 19" id="KW-0812">Transmembrane</keyword>
<dbReference type="GeneID" id="97193813"/>
<dbReference type="Proteomes" id="UP000261080">
    <property type="component" value="Unassembled WGS sequence"/>
</dbReference>
<accession>A0A3E3K4L7</accession>
<evidence type="ECO:0000256" key="17">
    <source>
        <dbReference type="ARBA" id="ARBA00048623"/>
    </source>
</evidence>
<evidence type="ECO:0000256" key="1">
    <source>
        <dbReference type="ARBA" id="ARBA00001946"/>
    </source>
</evidence>
<evidence type="ECO:0000256" key="16">
    <source>
        <dbReference type="ARBA" id="ARBA00032853"/>
    </source>
</evidence>
<name>A0A3E3K4L7_9FIRM</name>
<dbReference type="GO" id="GO:0005886">
    <property type="term" value="C:plasma membrane"/>
    <property type="evidence" value="ECO:0007669"/>
    <property type="project" value="UniProtKB-SubCell"/>
</dbReference>
<evidence type="ECO:0000256" key="10">
    <source>
        <dbReference type="ARBA" id="ARBA00022692"/>
    </source>
</evidence>
<comment type="pathway">
    <text evidence="3 19">Cofactor biosynthesis; adenosylcobalamin biosynthesis; adenosylcobalamin from cob(II)yrinate a,c-diamide: step 7/7.</text>
</comment>
<dbReference type="PANTHER" id="PTHR34148">
    <property type="entry name" value="ADENOSYLCOBINAMIDE-GDP RIBAZOLETRANSFERASE"/>
    <property type="match status" value="1"/>
</dbReference>
<keyword evidence="21" id="KW-1185">Reference proteome</keyword>
<evidence type="ECO:0000256" key="8">
    <source>
        <dbReference type="ARBA" id="ARBA00022573"/>
    </source>
</evidence>
<dbReference type="EC" id="2.7.8.26" evidence="5 19"/>
<comment type="function">
    <text evidence="14 19">Joins adenosylcobinamide-GDP and alpha-ribazole to generate adenosylcobalamin (Ado-cobalamin). Also synthesizes adenosylcobalamin 5'-phosphate from adenosylcobinamide-GDP and alpha-ribazole 5'-phosphate.</text>
</comment>
<evidence type="ECO:0000256" key="14">
    <source>
        <dbReference type="ARBA" id="ARBA00025228"/>
    </source>
</evidence>
<evidence type="ECO:0000256" key="7">
    <source>
        <dbReference type="ARBA" id="ARBA00022475"/>
    </source>
</evidence>
<keyword evidence="9 19" id="KW-0808">Transferase</keyword>
<keyword evidence="7 19" id="KW-1003">Cell membrane</keyword>
<dbReference type="InterPro" id="IPR003805">
    <property type="entry name" value="CobS"/>
</dbReference>
<dbReference type="AlphaFoldDB" id="A0A3E3K4L7"/>
<evidence type="ECO:0000256" key="19">
    <source>
        <dbReference type="HAMAP-Rule" id="MF_00719"/>
    </source>
</evidence>
<evidence type="ECO:0000256" key="15">
    <source>
        <dbReference type="ARBA" id="ARBA00032605"/>
    </source>
</evidence>
<keyword evidence="8 19" id="KW-0169">Cobalamin biosynthesis</keyword>
<organism evidence="20 21">
    <name type="scientific">Sellimonas intestinalis</name>
    <dbReference type="NCBI Taxonomy" id="1653434"/>
    <lineage>
        <taxon>Bacteria</taxon>
        <taxon>Bacillati</taxon>
        <taxon>Bacillota</taxon>
        <taxon>Clostridia</taxon>
        <taxon>Lachnospirales</taxon>
        <taxon>Lachnospiraceae</taxon>
        <taxon>Sellimonas</taxon>
    </lineage>
</organism>
<feature type="transmembrane region" description="Helical" evidence="19">
    <location>
        <begin position="31"/>
        <end position="57"/>
    </location>
</feature>
<dbReference type="Pfam" id="PF02654">
    <property type="entry name" value="CobS"/>
    <property type="match status" value="1"/>
</dbReference>
<dbReference type="GO" id="GO:0008818">
    <property type="term" value="F:cobalamin 5'-phosphate synthase activity"/>
    <property type="evidence" value="ECO:0007669"/>
    <property type="project" value="UniProtKB-UniRule"/>
</dbReference>
<feature type="transmembrane region" description="Helical" evidence="19">
    <location>
        <begin position="203"/>
        <end position="223"/>
    </location>
</feature>
<evidence type="ECO:0000256" key="4">
    <source>
        <dbReference type="ARBA" id="ARBA00010561"/>
    </source>
</evidence>
<gene>
    <name evidence="19" type="primary">cobS</name>
    <name evidence="20" type="ORF">DW016_05100</name>
</gene>
<dbReference type="EMBL" id="QVLX01000002">
    <property type="protein sequence ID" value="RGE88884.1"/>
    <property type="molecule type" value="Genomic_DNA"/>
</dbReference>
<comment type="catalytic activity">
    <reaction evidence="18 19">
        <text>alpha-ribazole 5'-phosphate + adenosylcob(III)inamide-GDP = adenosylcob(III)alamin 5'-phosphate + GMP + H(+)</text>
        <dbReference type="Rhea" id="RHEA:23560"/>
        <dbReference type="ChEBI" id="CHEBI:15378"/>
        <dbReference type="ChEBI" id="CHEBI:57918"/>
        <dbReference type="ChEBI" id="CHEBI:58115"/>
        <dbReference type="ChEBI" id="CHEBI:60487"/>
        <dbReference type="ChEBI" id="CHEBI:60493"/>
        <dbReference type="EC" id="2.7.8.26"/>
    </reaction>
</comment>
<keyword evidence="11 19" id="KW-0460">Magnesium</keyword>
<comment type="caution">
    <text evidence="20">The sequence shown here is derived from an EMBL/GenBank/DDBJ whole genome shotgun (WGS) entry which is preliminary data.</text>
</comment>
<evidence type="ECO:0000256" key="9">
    <source>
        <dbReference type="ARBA" id="ARBA00022679"/>
    </source>
</evidence>
<comment type="cofactor">
    <cofactor evidence="1 19">
        <name>Mg(2+)</name>
        <dbReference type="ChEBI" id="CHEBI:18420"/>
    </cofactor>
</comment>
<feature type="transmembrane region" description="Helical" evidence="19">
    <location>
        <begin position="235"/>
        <end position="257"/>
    </location>
</feature>
<evidence type="ECO:0000256" key="11">
    <source>
        <dbReference type="ARBA" id="ARBA00022842"/>
    </source>
</evidence>
<dbReference type="UniPathway" id="UPA00148">
    <property type="reaction ID" value="UER00238"/>
</dbReference>
<evidence type="ECO:0000256" key="3">
    <source>
        <dbReference type="ARBA" id="ARBA00004663"/>
    </source>
</evidence>
<feature type="transmembrane region" description="Helical" evidence="19">
    <location>
        <begin position="63"/>
        <end position="89"/>
    </location>
</feature>
<comment type="similarity">
    <text evidence="4 19">Belongs to the CobS family.</text>
</comment>
<dbReference type="PANTHER" id="PTHR34148:SF1">
    <property type="entry name" value="ADENOSYLCOBINAMIDE-GDP RIBAZOLETRANSFERASE"/>
    <property type="match status" value="1"/>
</dbReference>
<evidence type="ECO:0000256" key="18">
    <source>
        <dbReference type="ARBA" id="ARBA00049504"/>
    </source>
</evidence>
<evidence type="ECO:0000313" key="20">
    <source>
        <dbReference type="EMBL" id="RGE88884.1"/>
    </source>
</evidence>
<reference evidence="20 21" key="1">
    <citation type="submission" date="2018-08" db="EMBL/GenBank/DDBJ databases">
        <title>A genome reference for cultivated species of the human gut microbiota.</title>
        <authorList>
            <person name="Zou Y."/>
            <person name="Xue W."/>
            <person name="Luo G."/>
        </authorList>
    </citation>
    <scope>NUCLEOTIDE SEQUENCE [LARGE SCALE GENOMIC DNA]</scope>
    <source>
        <strain evidence="20 21">AF37-2AT</strain>
    </source>
</reference>
<keyword evidence="12 19" id="KW-1133">Transmembrane helix</keyword>
<evidence type="ECO:0000256" key="13">
    <source>
        <dbReference type="ARBA" id="ARBA00023136"/>
    </source>
</evidence>
<evidence type="ECO:0000256" key="2">
    <source>
        <dbReference type="ARBA" id="ARBA00004651"/>
    </source>
</evidence>
<comment type="subcellular location">
    <subcellularLocation>
        <location evidence="2 19">Cell membrane</location>
        <topology evidence="2 19">Multi-pass membrane protein</topology>
    </subcellularLocation>
</comment>
<dbReference type="OrthoDB" id="9794626at2"/>
<evidence type="ECO:0000313" key="21">
    <source>
        <dbReference type="Proteomes" id="UP000261080"/>
    </source>
</evidence>
<feature type="transmembrane region" description="Helical" evidence="19">
    <location>
        <begin position="113"/>
        <end position="132"/>
    </location>
</feature>
<protein>
    <recommendedName>
        <fullName evidence="6 19">Adenosylcobinamide-GDP ribazoletransferase</fullName>
        <ecNumber evidence="5 19">2.7.8.26</ecNumber>
    </recommendedName>
    <alternativeName>
        <fullName evidence="16 19">Cobalamin synthase</fullName>
    </alternativeName>
    <alternativeName>
        <fullName evidence="15 19">Cobalamin-5'-phosphate synthase</fullName>
    </alternativeName>
</protein>
<dbReference type="GO" id="GO:0009236">
    <property type="term" value="P:cobalamin biosynthetic process"/>
    <property type="evidence" value="ECO:0007669"/>
    <property type="project" value="UniProtKB-UniRule"/>
</dbReference>
<comment type="catalytic activity">
    <reaction evidence="17 19">
        <text>alpha-ribazole + adenosylcob(III)inamide-GDP = adenosylcob(III)alamin + GMP + H(+)</text>
        <dbReference type="Rhea" id="RHEA:16049"/>
        <dbReference type="ChEBI" id="CHEBI:10329"/>
        <dbReference type="ChEBI" id="CHEBI:15378"/>
        <dbReference type="ChEBI" id="CHEBI:18408"/>
        <dbReference type="ChEBI" id="CHEBI:58115"/>
        <dbReference type="ChEBI" id="CHEBI:60487"/>
        <dbReference type="EC" id="2.7.8.26"/>
    </reaction>
</comment>